<keyword evidence="11" id="KW-0482">Metalloprotease</keyword>
<keyword evidence="5 14" id="KW-0812">Transmembrane</keyword>
<dbReference type="PANTHER" id="PTHR12147:SF22">
    <property type="entry name" value="ENDOPLASMIC RETICULUM METALLOPEPTIDASE 1"/>
    <property type="match status" value="1"/>
</dbReference>
<sequence>MAELRRRTEKLVSDEVPFTGKSQDLGFKGHVPKNPRNSSWIFAVTVSFLGAVLLYAFIKLHSVPPPKLSSESHLGEFSEQRARVHLDKIASYGPRPTGSIANEVHAVNYILKQVSDIKSSAKKSVRIDIDVQRPSGTFFLGFLDGFTSHYYNVTNIVVRLSPEENFPPKHTVLVNAHFDSVPYSPGASDDAVSCATMLEVLRVMSQCPEVNFTYGVIFLFNGAEENILQASHGFISQHPWAQSVRAFVNLEAAGAGGKEVVFQTGPEHPWLIKTYTEVAPYPSAQVLGQEIFQSGLIPSDTDFRIFRDYGHIPGIDIAYITNGFVYHTQYDTPAAITKGSIQRAGENVFSVVKEIANSPLLEDPGEYRHGAMVFFDFLGLLMIHYPERIGVIVNGLTLVITVLCVLQKFLSSQKAYGEEKVSLSPACLLSSLLGLVLSWIAAIMFPVLVGVVLTACGRPLTWFCRPYLVIGLFVAPSLLGLGSVHYVSRMWIISKKDRPPSCPTILPDLVKRESDTFYASLVIWTSLLGVMTYYDLASAHLPLFWVLFPLAGRVVIWESFLQKHKLSSRNTWQFMTAYLSSVVVPVAFTSYAFILITDLFLPIMGRSGSETVPDIFIAGLAAMGVVIVTSYLVSLVYLIEDFKWPALFLASIAALSIGVSLAGLSFPFSAEKQCPKRVFYQHIVRTFHDAEGKVVKSDSGVWLNPLDFTGISHLQHLPLMQTAKQVTSDDGVYEGFPYYIPARNLFKKAWFIPGPSPDVNSLLWDVKLVSRTRRDDVIRFTYSITGPDHMTVYFSPANGVDLFTSSLGDMKPTADLSETSRTTYFLYYSHGTRNEPWEFWVEFEVDKQLPKGSHILDLAVAAHYLNKPWSETPFLSELLRQTPDWVFSISWVNIYQSWAYDL</sequence>
<keyword evidence="8" id="KW-0256">Endoplasmic reticulum</keyword>
<dbReference type="FunFam" id="3.40.630.10:FF:000008">
    <property type="entry name" value="Endoplasmic reticulum metallopeptidase 1"/>
    <property type="match status" value="1"/>
</dbReference>
<proteinExistence type="inferred from homology"/>
<evidence type="ECO:0000256" key="13">
    <source>
        <dbReference type="ARBA" id="ARBA00023180"/>
    </source>
</evidence>
<dbReference type="GO" id="GO:0008235">
    <property type="term" value="F:metalloexopeptidase activity"/>
    <property type="evidence" value="ECO:0007669"/>
    <property type="project" value="InterPro"/>
</dbReference>
<feature type="transmembrane region" description="Helical" evidence="14">
    <location>
        <begin position="432"/>
        <end position="455"/>
    </location>
</feature>
<keyword evidence="7" id="KW-0378">Hydrolase</keyword>
<dbReference type="Pfam" id="PF22249">
    <property type="entry name" value="ERMP1-TM"/>
    <property type="match status" value="1"/>
</dbReference>
<evidence type="ECO:0000259" key="17">
    <source>
        <dbReference type="Pfam" id="PF22249"/>
    </source>
</evidence>
<dbReference type="Proteomes" id="UP000001593">
    <property type="component" value="Unassembled WGS sequence"/>
</dbReference>
<dbReference type="HOGENOM" id="CLU_007536_2_0_1"/>
<evidence type="ECO:0000256" key="2">
    <source>
        <dbReference type="ARBA" id="ARBA00004477"/>
    </source>
</evidence>
<evidence type="ECO:0000256" key="9">
    <source>
        <dbReference type="ARBA" id="ARBA00022833"/>
    </source>
</evidence>
<dbReference type="PANTHER" id="PTHR12147">
    <property type="entry name" value="METALLOPEPTIDASE M28 FAMILY MEMBER"/>
    <property type="match status" value="1"/>
</dbReference>
<keyword evidence="19" id="KW-1185">Reference proteome</keyword>
<dbReference type="InterPro" id="IPR007484">
    <property type="entry name" value="Peptidase_M28"/>
</dbReference>
<dbReference type="MEROPS" id="M28.018"/>
<keyword evidence="10 14" id="KW-1133">Transmembrane helix</keyword>
<dbReference type="STRING" id="45351.A7RIR1"/>
<dbReference type="KEGG" id="nve:5521094"/>
<dbReference type="GO" id="GO:0005789">
    <property type="term" value="C:endoplasmic reticulum membrane"/>
    <property type="evidence" value="ECO:0007669"/>
    <property type="project" value="UniProtKB-SubCell"/>
</dbReference>
<evidence type="ECO:0008006" key="20">
    <source>
        <dbReference type="Google" id="ProtNLM"/>
    </source>
</evidence>
<evidence type="ECO:0000256" key="7">
    <source>
        <dbReference type="ARBA" id="ARBA00022801"/>
    </source>
</evidence>
<evidence type="ECO:0000256" key="11">
    <source>
        <dbReference type="ARBA" id="ARBA00023049"/>
    </source>
</evidence>
<dbReference type="GO" id="GO:0006508">
    <property type="term" value="P:proteolysis"/>
    <property type="evidence" value="ECO:0000318"/>
    <property type="project" value="GO_Central"/>
</dbReference>
<dbReference type="eggNOG" id="KOG2194">
    <property type="taxonomic scope" value="Eukaryota"/>
</dbReference>
<feature type="transmembrane region" description="Helical" evidence="14">
    <location>
        <begin position="615"/>
        <end position="639"/>
    </location>
</feature>
<evidence type="ECO:0000313" key="19">
    <source>
        <dbReference type="Proteomes" id="UP000001593"/>
    </source>
</evidence>
<dbReference type="InterPro" id="IPR048024">
    <property type="entry name" value="Fxna-like_M28_dom"/>
</dbReference>
<keyword evidence="6" id="KW-0479">Metal-binding</keyword>
<dbReference type="OMA" id="WNNTIGA"/>
<dbReference type="AlphaFoldDB" id="A7RIR1"/>
<evidence type="ECO:0000256" key="14">
    <source>
        <dbReference type="SAM" id="Phobius"/>
    </source>
</evidence>
<feature type="domain" description="Endoplasmic reticulum metallopeptidase 1-like C-terminal" evidence="16">
    <location>
        <begin position="675"/>
        <end position="898"/>
    </location>
</feature>
<dbReference type="Pfam" id="PF04389">
    <property type="entry name" value="Peptidase_M28"/>
    <property type="match status" value="1"/>
</dbReference>
<feature type="transmembrane region" description="Helical" evidence="14">
    <location>
        <begin position="542"/>
        <end position="561"/>
    </location>
</feature>
<gene>
    <name evidence="18" type="ORF">NEMVEDRAFT_v1g238593</name>
</gene>
<dbReference type="SUPFAM" id="SSF53187">
    <property type="entry name" value="Zn-dependent exopeptidases"/>
    <property type="match status" value="1"/>
</dbReference>
<evidence type="ECO:0000259" key="16">
    <source>
        <dbReference type="Pfam" id="PF22248"/>
    </source>
</evidence>
<protein>
    <recommendedName>
        <fullName evidence="20">Endoplasmic reticulum metallopeptidase 1</fullName>
    </recommendedName>
</protein>
<evidence type="ECO:0000256" key="4">
    <source>
        <dbReference type="ARBA" id="ARBA00022670"/>
    </source>
</evidence>
<evidence type="ECO:0000256" key="3">
    <source>
        <dbReference type="ARBA" id="ARBA00010918"/>
    </source>
</evidence>
<accession>A7RIR1</accession>
<dbReference type="CDD" id="cd03875">
    <property type="entry name" value="M28_Fxna_like"/>
    <property type="match status" value="1"/>
</dbReference>
<dbReference type="InterPro" id="IPR053973">
    <property type="entry name" value="ERMP1-like_C"/>
</dbReference>
<feature type="domain" description="Endoplasmic reticulum metallopeptidase 1/1-A TM" evidence="17">
    <location>
        <begin position="431"/>
        <end position="655"/>
    </location>
</feature>
<feature type="transmembrane region" description="Helical" evidence="14">
    <location>
        <begin position="467"/>
        <end position="488"/>
    </location>
</feature>
<evidence type="ECO:0000256" key="1">
    <source>
        <dbReference type="ARBA" id="ARBA00001947"/>
    </source>
</evidence>
<dbReference type="GO" id="GO:0046872">
    <property type="term" value="F:metal ion binding"/>
    <property type="evidence" value="ECO:0007669"/>
    <property type="project" value="UniProtKB-KW"/>
</dbReference>
<comment type="cofactor">
    <cofactor evidence="1">
        <name>Zn(2+)</name>
        <dbReference type="ChEBI" id="CHEBI:29105"/>
    </cofactor>
</comment>
<dbReference type="InParanoid" id="A7RIR1"/>
<dbReference type="PhylomeDB" id="A7RIR1"/>
<name>A7RIR1_NEMVE</name>
<keyword evidence="9" id="KW-0862">Zinc</keyword>
<dbReference type="InterPro" id="IPR045175">
    <property type="entry name" value="M28_fam"/>
</dbReference>
<dbReference type="EMBL" id="DS469512">
    <property type="protein sequence ID" value="EDO48842.1"/>
    <property type="molecule type" value="Genomic_DNA"/>
</dbReference>
<dbReference type="InterPro" id="IPR053974">
    <property type="entry name" value="ERMP1_1-A_TM"/>
</dbReference>
<evidence type="ECO:0000256" key="10">
    <source>
        <dbReference type="ARBA" id="ARBA00022989"/>
    </source>
</evidence>
<comment type="subcellular location">
    <subcellularLocation>
        <location evidence="2">Endoplasmic reticulum membrane</location>
        <topology evidence="2">Multi-pass membrane protein</topology>
    </subcellularLocation>
</comment>
<evidence type="ECO:0000256" key="12">
    <source>
        <dbReference type="ARBA" id="ARBA00023136"/>
    </source>
</evidence>
<evidence type="ECO:0000256" key="5">
    <source>
        <dbReference type="ARBA" id="ARBA00022692"/>
    </source>
</evidence>
<dbReference type="OrthoDB" id="76293at2759"/>
<reference evidence="18 19" key="1">
    <citation type="journal article" date="2007" name="Science">
        <title>Sea anemone genome reveals ancestral eumetazoan gene repertoire and genomic organization.</title>
        <authorList>
            <person name="Putnam N.H."/>
            <person name="Srivastava M."/>
            <person name="Hellsten U."/>
            <person name="Dirks B."/>
            <person name="Chapman J."/>
            <person name="Salamov A."/>
            <person name="Terry A."/>
            <person name="Shapiro H."/>
            <person name="Lindquist E."/>
            <person name="Kapitonov V.V."/>
            <person name="Jurka J."/>
            <person name="Genikhovich G."/>
            <person name="Grigoriev I.V."/>
            <person name="Lucas S.M."/>
            <person name="Steele R.E."/>
            <person name="Finnerty J.R."/>
            <person name="Technau U."/>
            <person name="Martindale M.Q."/>
            <person name="Rokhsar D.S."/>
        </authorList>
    </citation>
    <scope>NUCLEOTIDE SEQUENCE [LARGE SCALE GENOMIC DNA]</scope>
    <source>
        <strain evidence="19">CH2 X CH6</strain>
    </source>
</reference>
<comment type="similarity">
    <text evidence="3">Belongs to the peptidase M28 family.</text>
</comment>
<feature type="transmembrane region" description="Helical" evidence="14">
    <location>
        <begin position="517"/>
        <end position="536"/>
    </location>
</feature>
<organism evidence="18 19">
    <name type="scientific">Nematostella vectensis</name>
    <name type="common">Starlet sea anemone</name>
    <dbReference type="NCBI Taxonomy" id="45351"/>
    <lineage>
        <taxon>Eukaryota</taxon>
        <taxon>Metazoa</taxon>
        <taxon>Cnidaria</taxon>
        <taxon>Anthozoa</taxon>
        <taxon>Hexacorallia</taxon>
        <taxon>Actiniaria</taxon>
        <taxon>Edwardsiidae</taxon>
        <taxon>Nematostella</taxon>
    </lineage>
</organism>
<feature type="domain" description="Peptidase M28" evidence="15">
    <location>
        <begin position="155"/>
        <end position="351"/>
    </location>
</feature>
<evidence type="ECO:0000259" key="15">
    <source>
        <dbReference type="Pfam" id="PF04389"/>
    </source>
</evidence>
<evidence type="ECO:0000313" key="18">
    <source>
        <dbReference type="EMBL" id="EDO48842.1"/>
    </source>
</evidence>
<evidence type="ECO:0000256" key="6">
    <source>
        <dbReference type="ARBA" id="ARBA00022723"/>
    </source>
</evidence>
<feature type="transmembrane region" description="Helical" evidence="14">
    <location>
        <begin position="40"/>
        <end position="58"/>
    </location>
</feature>
<dbReference type="Gene3D" id="3.40.630.10">
    <property type="entry name" value="Zn peptidases"/>
    <property type="match status" value="1"/>
</dbReference>
<keyword evidence="13" id="KW-0325">Glycoprotein</keyword>
<dbReference type="Pfam" id="PF22248">
    <property type="entry name" value="ERMP1_C"/>
    <property type="match status" value="1"/>
</dbReference>
<feature type="transmembrane region" description="Helical" evidence="14">
    <location>
        <begin position="582"/>
        <end position="603"/>
    </location>
</feature>
<feature type="transmembrane region" description="Helical" evidence="14">
    <location>
        <begin position="391"/>
        <end position="411"/>
    </location>
</feature>
<keyword evidence="12 14" id="KW-0472">Membrane</keyword>
<evidence type="ECO:0000256" key="8">
    <source>
        <dbReference type="ARBA" id="ARBA00022824"/>
    </source>
</evidence>
<feature type="transmembrane region" description="Helical" evidence="14">
    <location>
        <begin position="646"/>
        <end position="668"/>
    </location>
</feature>
<keyword evidence="4" id="KW-0645">Protease</keyword>